<accession>W2H1F4</accession>
<organism evidence="2">
    <name type="scientific">Phytophthora nicotianae</name>
    <name type="common">Potato buckeye rot agent</name>
    <name type="synonym">Phytophthora parasitica</name>
    <dbReference type="NCBI Taxonomy" id="4792"/>
    <lineage>
        <taxon>Eukaryota</taxon>
        <taxon>Sar</taxon>
        <taxon>Stramenopiles</taxon>
        <taxon>Oomycota</taxon>
        <taxon>Peronosporomycetes</taxon>
        <taxon>Peronosporales</taxon>
        <taxon>Peronosporaceae</taxon>
        <taxon>Phytophthora</taxon>
    </lineage>
</organism>
<reference evidence="2" key="1">
    <citation type="submission" date="2013-11" db="EMBL/GenBank/DDBJ databases">
        <title>The Genome Sequence of Phytophthora parasitica CJ02B3.</title>
        <authorList>
            <consortium name="The Broad Institute Genomics Platform"/>
            <person name="Russ C."/>
            <person name="Tyler B."/>
            <person name="Panabieres F."/>
            <person name="Shan W."/>
            <person name="Tripathy S."/>
            <person name="Grunwald N."/>
            <person name="Machado M."/>
            <person name="Johnson C.S."/>
            <person name="Arredondo F."/>
            <person name="Hong C."/>
            <person name="Coffey M."/>
            <person name="Young S.K."/>
            <person name="Zeng Q."/>
            <person name="Gargeya S."/>
            <person name="Fitzgerald M."/>
            <person name="Abouelleil A."/>
            <person name="Alvarado L."/>
            <person name="Chapman S.B."/>
            <person name="Gainer-Dewar J."/>
            <person name="Goldberg J."/>
            <person name="Griggs A."/>
            <person name="Gujja S."/>
            <person name="Hansen M."/>
            <person name="Howarth C."/>
            <person name="Imamovic A."/>
            <person name="Ireland A."/>
            <person name="Larimer J."/>
            <person name="McCowan C."/>
            <person name="Murphy C."/>
            <person name="Pearson M."/>
            <person name="Poon T.W."/>
            <person name="Priest M."/>
            <person name="Roberts A."/>
            <person name="Saif S."/>
            <person name="Shea T."/>
            <person name="Sykes S."/>
            <person name="Wortman J."/>
            <person name="Nusbaum C."/>
            <person name="Birren B."/>
        </authorList>
    </citation>
    <scope>NUCLEOTIDE SEQUENCE [LARGE SCALE GENOMIC DNA]</scope>
    <source>
        <strain evidence="2">CJ02B3</strain>
    </source>
</reference>
<dbReference type="EMBL" id="KI685923">
    <property type="protein sequence ID" value="ETK88390.1"/>
    <property type="molecule type" value="Genomic_DNA"/>
</dbReference>
<evidence type="ECO:0000313" key="2">
    <source>
        <dbReference type="EMBL" id="ETK88390.1"/>
    </source>
</evidence>
<dbReference type="Proteomes" id="UP000053236">
    <property type="component" value="Unassembled WGS sequence"/>
</dbReference>
<evidence type="ECO:0000256" key="1">
    <source>
        <dbReference type="SAM" id="MobiDB-lite"/>
    </source>
</evidence>
<dbReference type="AlphaFoldDB" id="W2H1F4"/>
<gene>
    <name evidence="2" type="ORF">L915_07345</name>
</gene>
<feature type="region of interest" description="Disordered" evidence="1">
    <location>
        <begin position="1"/>
        <end position="32"/>
    </location>
</feature>
<feature type="compositionally biased region" description="Polar residues" evidence="1">
    <location>
        <begin position="1"/>
        <end position="14"/>
    </location>
</feature>
<proteinExistence type="predicted"/>
<protein>
    <submittedName>
        <fullName evidence="2">Uncharacterized protein</fullName>
    </submittedName>
</protein>
<sequence length="32" mass="3717">MRPTRQPLSSQEAENQVEHDEIGHPNRMMQGL</sequence>
<name>W2H1F4_PHYNI</name>